<reference evidence="3 4" key="1">
    <citation type="journal article" date="2016" name="Nat. Commun.">
        <title>Genomes of cryptic chimpanzee Plasmodium species reveal key evolutionary events leading to human malaria.</title>
        <authorList>
            <person name="Sundararaman S.A."/>
            <person name="Plenderleith L.J."/>
            <person name="Liu W."/>
            <person name="Loy D.E."/>
            <person name="Learn G.H."/>
            <person name="Li Y."/>
            <person name="Shaw K.S."/>
            <person name="Ayouba A."/>
            <person name="Peeters M."/>
            <person name="Speede S."/>
            <person name="Shaw G.M."/>
            <person name="Bushman F.D."/>
            <person name="Brisson D."/>
            <person name="Rayner J.C."/>
            <person name="Sharp P.M."/>
            <person name="Hahn B.H."/>
        </authorList>
    </citation>
    <scope>NUCLEOTIDE SEQUENCE [LARGE SCALE GENOMIC DNA]</scope>
    <source>
        <strain evidence="3 4">SY75</strain>
    </source>
</reference>
<sequence length="155" mass="16910">QSKTLDSNDKQTICQAMKNSFADLGDIIRGRDLWTRNNEMQQLENNLKTIFEKIKNKSGISGKYDDDGGKYTKLREAWWSQNRDQVWTAMKCAKDGSNTIECDKRSGAGSPGGSGPGRSTAPRPRPRPPAGGGGGGSRFSTSGTIYTRGGTPTYR</sequence>
<accession>A0A151L1Y3</accession>
<organism evidence="3 4">
    <name type="scientific">Plasmodium gaboni</name>
    <dbReference type="NCBI Taxonomy" id="647221"/>
    <lineage>
        <taxon>Eukaryota</taxon>
        <taxon>Sar</taxon>
        <taxon>Alveolata</taxon>
        <taxon>Apicomplexa</taxon>
        <taxon>Aconoidasida</taxon>
        <taxon>Haemosporida</taxon>
        <taxon>Plasmodiidae</taxon>
        <taxon>Plasmodium</taxon>
        <taxon>Plasmodium (Laverania)</taxon>
    </lineage>
</organism>
<feature type="non-terminal residue" evidence="3">
    <location>
        <position position="155"/>
    </location>
</feature>
<protein>
    <submittedName>
        <fullName evidence="3">Putative EMP1-like protein</fullName>
    </submittedName>
</protein>
<comment type="caution">
    <text evidence="3">The sequence shown here is derived from an EMBL/GenBank/DDBJ whole genome shotgun (WGS) entry which is preliminary data.</text>
</comment>
<dbReference type="VEuPathDB" id="PlasmoDB:PGSY75_0041600"/>
<dbReference type="InterPro" id="IPR042202">
    <property type="entry name" value="Duffy-ag-bd_sf"/>
</dbReference>
<name>A0A151L1Y3_9APIC</name>
<dbReference type="GeneID" id="29774145"/>
<evidence type="ECO:0000313" key="4">
    <source>
        <dbReference type="Proteomes" id="UP000076004"/>
    </source>
</evidence>
<dbReference type="Pfam" id="PF05424">
    <property type="entry name" value="Duffy_binding"/>
    <property type="match status" value="1"/>
</dbReference>
<evidence type="ECO:0000259" key="2">
    <source>
        <dbReference type="Pfam" id="PF05424"/>
    </source>
</evidence>
<dbReference type="SUPFAM" id="SSF140924">
    <property type="entry name" value="Duffy binding domain-like"/>
    <property type="match status" value="1"/>
</dbReference>
<proteinExistence type="predicted"/>
<dbReference type="GO" id="GO:0046789">
    <property type="term" value="F:host cell surface receptor binding"/>
    <property type="evidence" value="ECO:0007669"/>
    <property type="project" value="InterPro"/>
</dbReference>
<evidence type="ECO:0000256" key="1">
    <source>
        <dbReference type="SAM" id="MobiDB-lite"/>
    </source>
</evidence>
<feature type="region of interest" description="Disordered" evidence="1">
    <location>
        <begin position="98"/>
        <end position="155"/>
    </location>
</feature>
<dbReference type="Gene3D" id="1.20.1310.20">
    <property type="entry name" value="Duffy-antigen binding domain"/>
    <property type="match status" value="1"/>
</dbReference>
<dbReference type="GO" id="GO:0016020">
    <property type="term" value="C:membrane"/>
    <property type="evidence" value="ECO:0007669"/>
    <property type="project" value="InterPro"/>
</dbReference>
<evidence type="ECO:0000313" key="3">
    <source>
        <dbReference type="EMBL" id="KYN92960.1"/>
    </source>
</evidence>
<dbReference type="RefSeq" id="XP_018638686.1">
    <property type="nucleotide sequence ID" value="XM_018783532.1"/>
</dbReference>
<dbReference type="AlphaFoldDB" id="A0A151L1Y3"/>
<gene>
    <name evidence="3" type="ORF">PGSY75_0041600</name>
</gene>
<dbReference type="KEGG" id="pgab:PGSY75_0041600"/>
<feature type="domain" description="Duffy-antigen binding" evidence="2">
    <location>
        <begin position="8"/>
        <end position="99"/>
    </location>
</feature>
<dbReference type="InterPro" id="IPR008602">
    <property type="entry name" value="Duffy-antigen-binding"/>
</dbReference>
<dbReference type="Proteomes" id="UP000076004">
    <property type="component" value="Unassembled WGS sequence"/>
</dbReference>
<dbReference type="EMBL" id="LVLB01000414">
    <property type="protein sequence ID" value="KYN92960.1"/>
    <property type="molecule type" value="Genomic_DNA"/>
</dbReference>
<feature type="non-terminal residue" evidence="3">
    <location>
        <position position="1"/>
    </location>
</feature>